<evidence type="ECO:0000256" key="5">
    <source>
        <dbReference type="ARBA" id="ARBA00023136"/>
    </source>
</evidence>
<keyword evidence="8" id="KW-1185">Reference proteome</keyword>
<evidence type="ECO:0000256" key="6">
    <source>
        <dbReference type="SAM" id="Phobius"/>
    </source>
</evidence>
<reference evidence="7 8" key="1">
    <citation type="submission" date="2021-01" db="EMBL/GenBank/DDBJ databases">
        <title>Streptomyces acididurans sp. nov., isolated from a peat swamp forest soil.</title>
        <authorList>
            <person name="Chantavorakit T."/>
            <person name="Duangmal K."/>
        </authorList>
    </citation>
    <scope>NUCLEOTIDE SEQUENCE [LARGE SCALE GENOMIC DNA]</scope>
    <source>
        <strain evidence="7 8">KK5PA1</strain>
    </source>
</reference>
<accession>A0ABS2TIR2</accession>
<organism evidence="7 8">
    <name type="scientific">Actinacidiphila acididurans</name>
    <dbReference type="NCBI Taxonomy" id="2784346"/>
    <lineage>
        <taxon>Bacteria</taxon>
        <taxon>Bacillati</taxon>
        <taxon>Actinomycetota</taxon>
        <taxon>Actinomycetes</taxon>
        <taxon>Kitasatosporales</taxon>
        <taxon>Streptomycetaceae</taxon>
        <taxon>Actinacidiphila</taxon>
    </lineage>
</organism>
<dbReference type="NCBIfam" id="TIGR00374">
    <property type="entry name" value="flippase-like domain"/>
    <property type="match status" value="1"/>
</dbReference>
<feature type="transmembrane region" description="Helical" evidence="6">
    <location>
        <begin position="62"/>
        <end position="84"/>
    </location>
</feature>
<dbReference type="EMBL" id="JADKYB010000001">
    <property type="protein sequence ID" value="MBM9503238.1"/>
    <property type="molecule type" value="Genomic_DNA"/>
</dbReference>
<feature type="transmembrane region" description="Helical" evidence="6">
    <location>
        <begin position="249"/>
        <end position="278"/>
    </location>
</feature>
<comment type="subcellular location">
    <subcellularLocation>
        <location evidence="1">Cell membrane</location>
        <topology evidence="1">Multi-pass membrane protein</topology>
    </subcellularLocation>
</comment>
<evidence type="ECO:0000313" key="7">
    <source>
        <dbReference type="EMBL" id="MBM9503238.1"/>
    </source>
</evidence>
<feature type="transmembrane region" description="Helical" evidence="6">
    <location>
        <begin position="134"/>
        <end position="161"/>
    </location>
</feature>
<feature type="transmembrane region" description="Helical" evidence="6">
    <location>
        <begin position="290"/>
        <end position="308"/>
    </location>
</feature>
<keyword evidence="3 6" id="KW-0812">Transmembrane</keyword>
<feature type="transmembrane region" description="Helical" evidence="6">
    <location>
        <begin position="24"/>
        <end position="42"/>
    </location>
</feature>
<evidence type="ECO:0000256" key="4">
    <source>
        <dbReference type="ARBA" id="ARBA00022989"/>
    </source>
</evidence>
<keyword evidence="2" id="KW-1003">Cell membrane</keyword>
<evidence type="ECO:0000256" key="3">
    <source>
        <dbReference type="ARBA" id="ARBA00022692"/>
    </source>
</evidence>
<dbReference type="Pfam" id="PF03706">
    <property type="entry name" value="LPG_synthase_TM"/>
    <property type="match status" value="1"/>
</dbReference>
<evidence type="ECO:0000256" key="1">
    <source>
        <dbReference type="ARBA" id="ARBA00004651"/>
    </source>
</evidence>
<feature type="transmembrane region" description="Helical" evidence="6">
    <location>
        <begin position="320"/>
        <end position="341"/>
    </location>
</feature>
<name>A0ABS2TIR2_9ACTN</name>
<dbReference type="PANTHER" id="PTHR39087">
    <property type="entry name" value="UPF0104 MEMBRANE PROTEIN MJ1595"/>
    <property type="match status" value="1"/>
</dbReference>
<sequence length="346" mass="36178">MRGSHRSGAAPARRGGPSRWPRRVWWLVAVAVLAAVAAAAVVRRGEVAEAVRLIAHVDPLPLVAGAGCVAASLLCFAGVWRWLLDAGGARWPLRRAAALTLGANAVAGAFPGGAVLATAWAYRQLRRRAVDPTLAAAVLAVAGALSALGLGVLGAIALLAAGPPARTVAVRSVVALLVVLVPAATAVVLVRRSATVRRAVRRLWGAAARRHEWARDLETAVGRVVEQAWNLRPGLRPWLSPAAQALFNWAFDLACLVLCMRALNIAIPWPGVLAAYVLTQIPASLRLTPGNLGVVEAGLAALLAAYGVPAHQALAATLLYRAVSFWAVQPVGWACCAAVTLRGRRR</sequence>
<feature type="transmembrane region" description="Helical" evidence="6">
    <location>
        <begin position="96"/>
        <end position="122"/>
    </location>
</feature>
<feature type="transmembrane region" description="Helical" evidence="6">
    <location>
        <begin position="168"/>
        <end position="190"/>
    </location>
</feature>
<gene>
    <name evidence="7" type="ORF">ITX44_01585</name>
</gene>
<dbReference type="InterPro" id="IPR022791">
    <property type="entry name" value="L-PG_synthase/AglD"/>
</dbReference>
<keyword evidence="5 6" id="KW-0472">Membrane</keyword>
<dbReference type="PANTHER" id="PTHR39087:SF2">
    <property type="entry name" value="UPF0104 MEMBRANE PROTEIN MJ1595"/>
    <property type="match status" value="1"/>
</dbReference>
<protein>
    <submittedName>
        <fullName evidence="7">Flippase-like domain-containing protein</fullName>
    </submittedName>
</protein>
<comment type="caution">
    <text evidence="7">The sequence shown here is derived from an EMBL/GenBank/DDBJ whole genome shotgun (WGS) entry which is preliminary data.</text>
</comment>
<keyword evidence="4 6" id="KW-1133">Transmembrane helix</keyword>
<proteinExistence type="predicted"/>
<evidence type="ECO:0000313" key="8">
    <source>
        <dbReference type="Proteomes" id="UP000749040"/>
    </source>
</evidence>
<evidence type="ECO:0000256" key="2">
    <source>
        <dbReference type="ARBA" id="ARBA00022475"/>
    </source>
</evidence>
<dbReference type="Proteomes" id="UP000749040">
    <property type="component" value="Unassembled WGS sequence"/>
</dbReference>